<gene>
    <name evidence="7" type="ORF">GCM10023258_13180</name>
</gene>
<comment type="similarity">
    <text evidence="1">Belongs to the sigma-70 factor family. ECF subfamily.</text>
</comment>
<sequence length="336" mass="35939">MAQRLARRAREARVIAWDVPAVDPDDRDDSLVLLLLCCHASLTPASAIALTLRAVGGLTTAEIAHAFLVPEPTMAQRISRAKATVRASGARFRMPPAADLDARLPSVLHVLYLVFNEGHTSSRGVQLRRVDLSREAIRLARLLVAAVPDHAEATGLLALMLLLEARGPARTDGRGELVPLPEQDRSLWDADLVAEGLAVLDDALAHGAVGNYQLQAAIAAVHDRAATAADTDWAEILRLYELLERVTRNPVVTLNRAVAVAMAQGPDAALAVVDAVEPDLGATHRWLAVRGRLLEMAGRSDEAAQHLERAAGIATNEAERRHLASRAAAVRRAGGS</sequence>
<evidence type="ECO:0000256" key="4">
    <source>
        <dbReference type="ARBA" id="ARBA00023163"/>
    </source>
</evidence>
<feature type="domain" description="DUF6596" evidence="6">
    <location>
        <begin position="103"/>
        <end position="203"/>
    </location>
</feature>
<dbReference type="PANTHER" id="PTHR47756:SF2">
    <property type="entry name" value="BLL6612 PROTEIN"/>
    <property type="match status" value="1"/>
</dbReference>
<keyword evidence="4" id="KW-0804">Transcription</keyword>
<dbReference type="Gene3D" id="1.10.10.10">
    <property type="entry name" value="Winged helix-like DNA-binding domain superfamily/Winged helix DNA-binding domain"/>
    <property type="match status" value="1"/>
</dbReference>
<proteinExistence type="inferred from homology"/>
<evidence type="ECO:0000259" key="5">
    <source>
        <dbReference type="Pfam" id="PF08281"/>
    </source>
</evidence>
<reference evidence="8" key="1">
    <citation type="journal article" date="2019" name="Int. J. Syst. Evol. Microbiol.">
        <title>The Global Catalogue of Microorganisms (GCM) 10K type strain sequencing project: providing services to taxonomists for standard genome sequencing and annotation.</title>
        <authorList>
            <consortium name="The Broad Institute Genomics Platform"/>
            <consortium name="The Broad Institute Genome Sequencing Center for Infectious Disease"/>
            <person name="Wu L."/>
            <person name="Ma J."/>
        </authorList>
    </citation>
    <scope>NUCLEOTIDE SEQUENCE [LARGE SCALE GENOMIC DNA]</scope>
    <source>
        <strain evidence="8">JCM 17687</strain>
    </source>
</reference>
<organism evidence="7 8">
    <name type="scientific">Terrabacter aeriphilus</name>
    <dbReference type="NCBI Taxonomy" id="515662"/>
    <lineage>
        <taxon>Bacteria</taxon>
        <taxon>Bacillati</taxon>
        <taxon>Actinomycetota</taxon>
        <taxon>Actinomycetes</taxon>
        <taxon>Micrococcales</taxon>
        <taxon>Intrasporangiaceae</taxon>
        <taxon>Terrabacter</taxon>
    </lineage>
</organism>
<dbReference type="Pfam" id="PF20239">
    <property type="entry name" value="DUF6596"/>
    <property type="match status" value="1"/>
</dbReference>
<dbReference type="InterPro" id="IPR013324">
    <property type="entry name" value="RNA_pol_sigma_r3/r4-like"/>
</dbReference>
<dbReference type="Pfam" id="PF08281">
    <property type="entry name" value="Sigma70_r4_2"/>
    <property type="match status" value="1"/>
</dbReference>
<keyword evidence="2" id="KW-0805">Transcription regulation</keyword>
<accession>A0ABP9J6Z4</accession>
<dbReference type="SUPFAM" id="SSF88659">
    <property type="entry name" value="Sigma3 and sigma4 domains of RNA polymerase sigma factors"/>
    <property type="match status" value="1"/>
</dbReference>
<keyword evidence="3" id="KW-0731">Sigma factor</keyword>
<dbReference type="RefSeq" id="WP_345506655.1">
    <property type="nucleotide sequence ID" value="NZ_BAABIW010000009.1"/>
</dbReference>
<comment type="caution">
    <text evidence="7">The sequence shown here is derived from an EMBL/GenBank/DDBJ whole genome shotgun (WGS) entry which is preliminary data.</text>
</comment>
<evidence type="ECO:0000256" key="3">
    <source>
        <dbReference type="ARBA" id="ARBA00023082"/>
    </source>
</evidence>
<evidence type="ECO:0000256" key="2">
    <source>
        <dbReference type="ARBA" id="ARBA00023015"/>
    </source>
</evidence>
<protein>
    <submittedName>
        <fullName evidence="7">Sigma factor-like helix-turn-helix DNA-binding protein</fullName>
    </submittedName>
</protein>
<dbReference type="InterPro" id="IPR011990">
    <property type="entry name" value="TPR-like_helical_dom_sf"/>
</dbReference>
<dbReference type="InterPro" id="IPR036388">
    <property type="entry name" value="WH-like_DNA-bd_sf"/>
</dbReference>
<name>A0ABP9J6Z4_9MICO</name>
<evidence type="ECO:0000313" key="8">
    <source>
        <dbReference type="Proteomes" id="UP001500427"/>
    </source>
</evidence>
<dbReference type="EMBL" id="BAABIW010000009">
    <property type="protein sequence ID" value="GAA5022668.1"/>
    <property type="molecule type" value="Genomic_DNA"/>
</dbReference>
<feature type="domain" description="RNA polymerase sigma factor 70 region 4 type 2" evidence="5">
    <location>
        <begin position="34"/>
        <end position="83"/>
    </location>
</feature>
<evidence type="ECO:0000313" key="7">
    <source>
        <dbReference type="EMBL" id="GAA5022668.1"/>
    </source>
</evidence>
<keyword evidence="8" id="KW-1185">Reference proteome</keyword>
<dbReference type="InterPro" id="IPR046531">
    <property type="entry name" value="DUF6596"/>
</dbReference>
<dbReference type="InterPro" id="IPR013249">
    <property type="entry name" value="RNA_pol_sigma70_r4_t2"/>
</dbReference>
<evidence type="ECO:0000256" key="1">
    <source>
        <dbReference type="ARBA" id="ARBA00010641"/>
    </source>
</evidence>
<dbReference type="Gene3D" id="1.25.40.10">
    <property type="entry name" value="Tetratricopeptide repeat domain"/>
    <property type="match status" value="1"/>
</dbReference>
<dbReference type="PANTHER" id="PTHR47756">
    <property type="entry name" value="BLL6612 PROTEIN-RELATED"/>
    <property type="match status" value="1"/>
</dbReference>
<dbReference type="Proteomes" id="UP001500427">
    <property type="component" value="Unassembled WGS sequence"/>
</dbReference>
<evidence type="ECO:0000259" key="6">
    <source>
        <dbReference type="Pfam" id="PF20239"/>
    </source>
</evidence>